<proteinExistence type="inferred from homology"/>
<evidence type="ECO:0000256" key="7">
    <source>
        <dbReference type="SAM" id="MobiDB-lite"/>
    </source>
</evidence>
<keyword evidence="4" id="KW-0678">Repressor</keyword>
<dbReference type="InterPro" id="IPR023582">
    <property type="entry name" value="Impact"/>
</dbReference>
<dbReference type="SUPFAM" id="SSF54211">
    <property type="entry name" value="Ribosomal protein S5 domain 2-like"/>
    <property type="match status" value="1"/>
</dbReference>
<comment type="similarity">
    <text evidence="2">Belongs to the IMPACT family.</text>
</comment>
<evidence type="ECO:0000259" key="8">
    <source>
        <dbReference type="PROSITE" id="PS50908"/>
    </source>
</evidence>
<dbReference type="SUPFAM" id="SSF54495">
    <property type="entry name" value="UBC-like"/>
    <property type="match status" value="1"/>
</dbReference>
<feature type="compositionally biased region" description="Polar residues" evidence="7">
    <location>
        <begin position="188"/>
        <end position="197"/>
    </location>
</feature>
<dbReference type="PANTHER" id="PTHR16301:SF25">
    <property type="entry name" value="PROTEIN IMPACT"/>
    <property type="match status" value="1"/>
</dbReference>
<sequence>MALPDMSPEEQQGNAERQAEETLALQSIFGDEVVTTDHTTTGHCYQVCLPVADVGAVVDFRLYFPPGYPSRDPPVVEWQSARRTYDPTSAAIQALSPGLVETMLPVLATIPFPESLQATVQQAWSDQWEANGREVVVFQWLDWLQTYLADTAWANLPAFEQVLSNHLHKARSATTSPPEHASPPLPDSRTQPDPTLSSATLDASRLIVEHLHTAPATAFAKLALPSIVAGGRIEDRKSVFVAHAARVRSVPEAQHVVWHLLQDKRVARATHNIVAYRIQSDQHMWNQDYDDDGETAAGGRLLHLLQLLDLPNVVVVVTRWYGGVQLGPDRFKHINNSARQCLEEARWIEPKTKTTTKLGRRK</sequence>
<dbReference type="SMART" id="SM00591">
    <property type="entry name" value="RWD"/>
    <property type="match status" value="1"/>
</dbReference>
<accession>A0A9W8EBF7</accession>
<evidence type="ECO:0000256" key="3">
    <source>
        <dbReference type="ARBA" id="ARBA00022490"/>
    </source>
</evidence>
<comment type="subcellular location">
    <subcellularLocation>
        <location evidence="1">Cytoplasm</location>
    </subcellularLocation>
</comment>
<keyword evidence="6" id="KW-0346">Stress response</keyword>
<evidence type="ECO:0000313" key="10">
    <source>
        <dbReference type="Proteomes" id="UP001151582"/>
    </source>
</evidence>
<dbReference type="PROSITE" id="PS00910">
    <property type="entry name" value="UPF0029"/>
    <property type="match status" value="1"/>
</dbReference>
<dbReference type="CDD" id="cd23821">
    <property type="entry name" value="RWD_IMPACT"/>
    <property type="match status" value="1"/>
</dbReference>
<evidence type="ECO:0000256" key="6">
    <source>
        <dbReference type="ARBA" id="ARBA00023016"/>
    </source>
</evidence>
<dbReference type="EMBL" id="JANBQB010000031">
    <property type="protein sequence ID" value="KAJ1984074.1"/>
    <property type="molecule type" value="Genomic_DNA"/>
</dbReference>
<evidence type="ECO:0000313" key="9">
    <source>
        <dbReference type="EMBL" id="KAJ1984074.1"/>
    </source>
</evidence>
<evidence type="ECO:0000256" key="5">
    <source>
        <dbReference type="ARBA" id="ARBA00022845"/>
    </source>
</evidence>
<dbReference type="OrthoDB" id="69641at2759"/>
<dbReference type="Pfam" id="PF01205">
    <property type="entry name" value="Impact_N"/>
    <property type="match status" value="1"/>
</dbReference>
<keyword evidence="5" id="KW-0810">Translation regulation</keyword>
<dbReference type="Pfam" id="PF05773">
    <property type="entry name" value="RWD"/>
    <property type="match status" value="1"/>
</dbReference>
<dbReference type="Proteomes" id="UP001151582">
    <property type="component" value="Unassembled WGS sequence"/>
</dbReference>
<dbReference type="InterPro" id="IPR006575">
    <property type="entry name" value="RWD_dom"/>
</dbReference>
<dbReference type="InterPro" id="IPR036956">
    <property type="entry name" value="Impact_N_sf"/>
</dbReference>
<keyword evidence="10" id="KW-1185">Reference proteome</keyword>
<dbReference type="GO" id="GO:0140469">
    <property type="term" value="P:GCN2-mediated signaling"/>
    <property type="evidence" value="ECO:0007669"/>
    <property type="project" value="TreeGrafter"/>
</dbReference>
<dbReference type="Gene3D" id="3.30.230.30">
    <property type="entry name" value="Impact, N-terminal domain"/>
    <property type="match status" value="1"/>
</dbReference>
<dbReference type="Gene3D" id="3.10.110.10">
    <property type="entry name" value="Ubiquitin Conjugating Enzyme"/>
    <property type="match status" value="1"/>
</dbReference>
<dbReference type="PROSITE" id="PS50908">
    <property type="entry name" value="RWD"/>
    <property type="match status" value="1"/>
</dbReference>
<dbReference type="InterPro" id="IPR001498">
    <property type="entry name" value="Impact_N"/>
</dbReference>
<evidence type="ECO:0000256" key="1">
    <source>
        <dbReference type="ARBA" id="ARBA00004496"/>
    </source>
</evidence>
<name>A0A9W8EBF7_9FUNG</name>
<comment type="caution">
    <text evidence="9">The sequence shown here is derived from an EMBL/GenBank/DDBJ whole genome shotgun (WGS) entry which is preliminary data.</text>
</comment>
<dbReference type="AlphaFoldDB" id="A0A9W8EBF7"/>
<evidence type="ECO:0000256" key="4">
    <source>
        <dbReference type="ARBA" id="ARBA00022491"/>
    </source>
</evidence>
<dbReference type="GO" id="GO:0005737">
    <property type="term" value="C:cytoplasm"/>
    <property type="evidence" value="ECO:0007669"/>
    <property type="project" value="UniProtKB-SubCell"/>
</dbReference>
<evidence type="ECO:0000256" key="2">
    <source>
        <dbReference type="ARBA" id="ARBA00007665"/>
    </source>
</evidence>
<dbReference type="PANTHER" id="PTHR16301">
    <property type="entry name" value="IMPACT-RELATED"/>
    <property type="match status" value="1"/>
</dbReference>
<feature type="domain" description="RWD" evidence="8">
    <location>
        <begin position="20"/>
        <end position="151"/>
    </location>
</feature>
<reference evidence="9" key="1">
    <citation type="submission" date="2022-07" db="EMBL/GenBank/DDBJ databases">
        <title>Phylogenomic reconstructions and comparative analyses of Kickxellomycotina fungi.</title>
        <authorList>
            <person name="Reynolds N.K."/>
            <person name="Stajich J.E."/>
            <person name="Barry K."/>
            <person name="Grigoriev I.V."/>
            <person name="Crous P."/>
            <person name="Smith M.E."/>
        </authorList>
    </citation>
    <scope>NUCLEOTIDE SEQUENCE</scope>
    <source>
        <strain evidence="9">RSA 567</strain>
    </source>
</reference>
<organism evidence="9 10">
    <name type="scientific">Dimargaris verticillata</name>
    <dbReference type="NCBI Taxonomy" id="2761393"/>
    <lineage>
        <taxon>Eukaryota</taxon>
        <taxon>Fungi</taxon>
        <taxon>Fungi incertae sedis</taxon>
        <taxon>Zoopagomycota</taxon>
        <taxon>Kickxellomycotina</taxon>
        <taxon>Dimargaritomycetes</taxon>
        <taxon>Dimargaritales</taxon>
        <taxon>Dimargaritaceae</taxon>
        <taxon>Dimargaris</taxon>
    </lineage>
</organism>
<dbReference type="GO" id="GO:0006446">
    <property type="term" value="P:regulation of translational initiation"/>
    <property type="evidence" value="ECO:0007669"/>
    <property type="project" value="TreeGrafter"/>
</dbReference>
<protein>
    <recommendedName>
        <fullName evidence="8">RWD domain-containing protein</fullName>
    </recommendedName>
</protein>
<dbReference type="InterPro" id="IPR020569">
    <property type="entry name" value="UPF0029_Impact_CS"/>
</dbReference>
<keyword evidence="3" id="KW-0963">Cytoplasm</keyword>
<feature type="region of interest" description="Disordered" evidence="7">
    <location>
        <begin position="170"/>
        <end position="197"/>
    </location>
</feature>
<gene>
    <name evidence="9" type="ORF">H4R34_000879</name>
</gene>
<dbReference type="InterPro" id="IPR016135">
    <property type="entry name" value="UBQ-conjugating_enzyme/RWD"/>
</dbReference>
<dbReference type="InterPro" id="IPR020568">
    <property type="entry name" value="Ribosomal_Su5_D2-typ_SF"/>
</dbReference>